<dbReference type="PANTHER" id="PTHR24096:SF149">
    <property type="entry name" value="AMP-BINDING DOMAIN-CONTAINING PROTEIN-RELATED"/>
    <property type="match status" value="1"/>
</dbReference>
<dbReference type="Gene3D" id="3.40.50.980">
    <property type="match status" value="2"/>
</dbReference>
<evidence type="ECO:0000256" key="2">
    <source>
        <dbReference type="ARBA" id="ARBA00006432"/>
    </source>
</evidence>
<dbReference type="InterPro" id="IPR025110">
    <property type="entry name" value="AMP-bd_C"/>
</dbReference>
<evidence type="ECO:0000313" key="8">
    <source>
        <dbReference type="Proteomes" id="UP000076502"/>
    </source>
</evidence>
<dbReference type="AlphaFoldDB" id="A0A154PJT2"/>
<organism evidence="7 8">
    <name type="scientific">Dufourea novaeangliae</name>
    <name type="common">Sweat bee</name>
    <dbReference type="NCBI Taxonomy" id="178035"/>
    <lineage>
        <taxon>Eukaryota</taxon>
        <taxon>Metazoa</taxon>
        <taxon>Ecdysozoa</taxon>
        <taxon>Arthropoda</taxon>
        <taxon>Hexapoda</taxon>
        <taxon>Insecta</taxon>
        <taxon>Pterygota</taxon>
        <taxon>Neoptera</taxon>
        <taxon>Endopterygota</taxon>
        <taxon>Hymenoptera</taxon>
        <taxon>Apocrita</taxon>
        <taxon>Aculeata</taxon>
        <taxon>Apoidea</taxon>
        <taxon>Anthophila</taxon>
        <taxon>Halictidae</taxon>
        <taxon>Rophitinae</taxon>
        <taxon>Dufourea</taxon>
    </lineage>
</organism>
<evidence type="ECO:0000259" key="5">
    <source>
        <dbReference type="Pfam" id="PF00501"/>
    </source>
</evidence>
<evidence type="ECO:0000259" key="6">
    <source>
        <dbReference type="Pfam" id="PF13193"/>
    </source>
</evidence>
<dbReference type="EMBL" id="KQ434938">
    <property type="protein sequence ID" value="KZC12085.1"/>
    <property type="molecule type" value="Genomic_DNA"/>
</dbReference>
<dbReference type="Pfam" id="PF13193">
    <property type="entry name" value="AMP-binding_C"/>
    <property type="match status" value="1"/>
</dbReference>
<dbReference type="OrthoDB" id="10253869at2759"/>
<dbReference type="InterPro" id="IPR000873">
    <property type="entry name" value="AMP-dep_synth/lig_dom"/>
</dbReference>
<dbReference type="SUPFAM" id="SSF56801">
    <property type="entry name" value="Acetyl-CoA synthetase-like"/>
    <property type="match status" value="1"/>
</dbReference>
<keyword evidence="7" id="KW-0503">Monooxygenase</keyword>
<dbReference type="PANTHER" id="PTHR24096">
    <property type="entry name" value="LONG-CHAIN-FATTY-ACID--COA LIGASE"/>
    <property type="match status" value="1"/>
</dbReference>
<feature type="domain" description="AMP-dependent synthetase/ligase" evidence="5">
    <location>
        <begin position="3"/>
        <end position="336"/>
    </location>
</feature>
<feature type="domain" description="AMP-binding enzyme C-terminal" evidence="6">
    <location>
        <begin position="387"/>
        <end position="463"/>
    </location>
</feature>
<dbReference type="Gene3D" id="3.30.300.30">
    <property type="match status" value="1"/>
</dbReference>
<name>A0A154PJT2_DUFNO</name>
<gene>
    <name evidence="7" type="ORF">WN55_03166</name>
</gene>
<keyword evidence="3" id="KW-0436">Ligase</keyword>
<proteinExistence type="inferred from homology"/>
<reference evidence="7 8" key="1">
    <citation type="submission" date="2015-07" db="EMBL/GenBank/DDBJ databases">
        <title>The genome of Dufourea novaeangliae.</title>
        <authorList>
            <person name="Pan H."/>
            <person name="Kapheim K."/>
        </authorList>
    </citation>
    <scope>NUCLEOTIDE SEQUENCE [LARGE SCALE GENOMIC DNA]</scope>
    <source>
        <strain evidence="7">0120121106</strain>
        <tissue evidence="7">Whole body</tissue>
    </source>
</reference>
<sequence>MLDRAIKCALWMKKQGATKGDIIALSTHNHLDSFIPYIAGLFIGATINPWNHEMNTSLARHFMGLTRPKIIFANEESAGIIMEAAKIELFHPKVVVFGNYLGTIPFSAVLQGHSESEVANFECTNIANIKETSTILFSSGTTGLPKGVQLSHEVIVSCLENLESFRFKSVIPLWFSSLYWISGTMLSLKSISGQTKRIIAPQFDPQTVCEVVEKYKVTWLMLSTSMANRFVRYNGLHNYDLSSLSLLLVGGATLKQESQDALNEHLPHTTVLQAYGMTELGGLVAAQTLDSTSGSCGVVIPNSEIKIIDPDTGKILGANQNGELCAKTPTVMNGYYKNPEATREILDADGWLHSGDLAYYNEKGEVFIIDRLKEIIKYRGHQITPTEIENLLQAHPAVLEVAVVSIPHPTDDEHPIAFVSKVPHKEVSAEELILRVENNLLDVYKLRGGVKFLPKLPHTHSGKISRKDLKAMANSMAVK</sequence>
<dbReference type="Pfam" id="PF00501">
    <property type="entry name" value="AMP-binding"/>
    <property type="match status" value="1"/>
</dbReference>
<evidence type="ECO:0000256" key="1">
    <source>
        <dbReference type="ARBA" id="ARBA00004275"/>
    </source>
</evidence>
<keyword evidence="7" id="KW-0560">Oxidoreductase</keyword>
<dbReference type="Proteomes" id="UP000076502">
    <property type="component" value="Unassembled WGS sequence"/>
</dbReference>
<comment type="subcellular location">
    <subcellularLocation>
        <location evidence="1">Peroxisome</location>
    </subcellularLocation>
</comment>
<comment type="similarity">
    <text evidence="2">Belongs to the ATP-dependent AMP-binding enzyme family.</text>
</comment>
<dbReference type="GO" id="GO:0016405">
    <property type="term" value="F:CoA-ligase activity"/>
    <property type="evidence" value="ECO:0007669"/>
    <property type="project" value="TreeGrafter"/>
</dbReference>
<dbReference type="InterPro" id="IPR045851">
    <property type="entry name" value="AMP-bd_C_sf"/>
</dbReference>
<dbReference type="InterPro" id="IPR020845">
    <property type="entry name" value="AMP-binding_CS"/>
</dbReference>
<evidence type="ECO:0000313" key="7">
    <source>
        <dbReference type="EMBL" id="KZC12085.1"/>
    </source>
</evidence>
<dbReference type="GO" id="GO:0004497">
    <property type="term" value="F:monooxygenase activity"/>
    <property type="evidence" value="ECO:0007669"/>
    <property type="project" value="UniProtKB-KW"/>
</dbReference>
<accession>A0A154PJT2</accession>
<protein>
    <submittedName>
        <fullName evidence="7">Luciferin 4-monooxygenase</fullName>
    </submittedName>
</protein>
<dbReference type="Gene3D" id="2.30.38.10">
    <property type="entry name" value="Luciferase, Domain 3"/>
    <property type="match status" value="1"/>
</dbReference>
<dbReference type="STRING" id="178035.A0A154PJT2"/>
<dbReference type="GO" id="GO:0005777">
    <property type="term" value="C:peroxisome"/>
    <property type="evidence" value="ECO:0007669"/>
    <property type="project" value="UniProtKB-SubCell"/>
</dbReference>
<keyword evidence="4" id="KW-0576">Peroxisome</keyword>
<keyword evidence="8" id="KW-1185">Reference proteome</keyword>
<evidence type="ECO:0000256" key="3">
    <source>
        <dbReference type="ARBA" id="ARBA00022598"/>
    </source>
</evidence>
<dbReference type="PROSITE" id="PS00455">
    <property type="entry name" value="AMP_BINDING"/>
    <property type="match status" value="1"/>
</dbReference>
<evidence type="ECO:0000256" key="4">
    <source>
        <dbReference type="ARBA" id="ARBA00023140"/>
    </source>
</evidence>